<sequence length="146" mass="16404">MSLAFAAVQAEDFEALLALRVAAMRPSLEALGRFDLTRARERFAGQFHPAAMRWIEVAGERVGLLTVHRERDPWHVQHLYIAPGHQGQGLGRWALDSVQSEAAAAGVAVELEALQGSDANRFYQRHGFRVLAVQDIDTRYRWEPAR</sequence>
<dbReference type="PANTHER" id="PTHR43800">
    <property type="entry name" value="PEPTIDYL-LYSINE N-ACETYLTRANSFERASE YJAB"/>
    <property type="match status" value="1"/>
</dbReference>
<keyword evidence="5" id="KW-1185">Reference proteome</keyword>
<organism evidence="4 5">
    <name type="scientific">Inhella crocodyli</name>
    <dbReference type="NCBI Taxonomy" id="2499851"/>
    <lineage>
        <taxon>Bacteria</taxon>
        <taxon>Pseudomonadati</taxon>
        <taxon>Pseudomonadota</taxon>
        <taxon>Betaproteobacteria</taxon>
        <taxon>Burkholderiales</taxon>
        <taxon>Sphaerotilaceae</taxon>
        <taxon>Inhella</taxon>
    </lineage>
</organism>
<dbReference type="Proteomes" id="UP000288587">
    <property type="component" value="Unassembled WGS sequence"/>
</dbReference>
<dbReference type="AlphaFoldDB" id="A0A3S2UK82"/>
<evidence type="ECO:0000259" key="3">
    <source>
        <dbReference type="PROSITE" id="PS51186"/>
    </source>
</evidence>
<dbReference type="CDD" id="cd04301">
    <property type="entry name" value="NAT_SF"/>
    <property type="match status" value="1"/>
</dbReference>
<evidence type="ECO:0000313" key="4">
    <source>
        <dbReference type="EMBL" id="RVT88087.1"/>
    </source>
</evidence>
<proteinExistence type="predicted"/>
<evidence type="ECO:0000256" key="1">
    <source>
        <dbReference type="ARBA" id="ARBA00022679"/>
    </source>
</evidence>
<dbReference type="InterPro" id="IPR016181">
    <property type="entry name" value="Acyl_CoA_acyltransferase"/>
</dbReference>
<evidence type="ECO:0000256" key="2">
    <source>
        <dbReference type="ARBA" id="ARBA00023315"/>
    </source>
</evidence>
<evidence type="ECO:0000313" key="5">
    <source>
        <dbReference type="Proteomes" id="UP000288587"/>
    </source>
</evidence>
<name>A0A3S2UK82_9BURK</name>
<gene>
    <name evidence="4" type="ORF">EOD73_03520</name>
</gene>
<dbReference type="SUPFAM" id="SSF55729">
    <property type="entry name" value="Acyl-CoA N-acyltransferases (Nat)"/>
    <property type="match status" value="1"/>
</dbReference>
<dbReference type="Gene3D" id="3.40.630.30">
    <property type="match status" value="1"/>
</dbReference>
<feature type="domain" description="N-acetyltransferase" evidence="3">
    <location>
        <begin position="3"/>
        <end position="146"/>
    </location>
</feature>
<accession>A0A3S2UK82</accession>
<protein>
    <submittedName>
        <fullName evidence="4">N-acetyltransferase</fullName>
    </submittedName>
</protein>
<comment type="caution">
    <text evidence="4">The sequence shown here is derived from an EMBL/GenBank/DDBJ whole genome shotgun (WGS) entry which is preliminary data.</text>
</comment>
<dbReference type="EMBL" id="SACM01000001">
    <property type="protein sequence ID" value="RVT88087.1"/>
    <property type="molecule type" value="Genomic_DNA"/>
</dbReference>
<keyword evidence="2" id="KW-0012">Acyltransferase</keyword>
<dbReference type="RefSeq" id="WP_127680897.1">
    <property type="nucleotide sequence ID" value="NZ_SACM01000001.1"/>
</dbReference>
<reference evidence="4 5" key="1">
    <citation type="submission" date="2019-01" db="EMBL/GenBank/DDBJ databases">
        <authorList>
            <person name="Chen W.-M."/>
        </authorList>
    </citation>
    <scope>NUCLEOTIDE SEQUENCE [LARGE SCALE GENOMIC DNA]</scope>
    <source>
        <strain evidence="4 5">CCP-18</strain>
    </source>
</reference>
<dbReference type="Pfam" id="PF13508">
    <property type="entry name" value="Acetyltransf_7"/>
    <property type="match status" value="1"/>
</dbReference>
<dbReference type="PANTHER" id="PTHR43800:SF1">
    <property type="entry name" value="PEPTIDYL-LYSINE N-ACETYLTRANSFERASE YJAB"/>
    <property type="match status" value="1"/>
</dbReference>
<dbReference type="PROSITE" id="PS51186">
    <property type="entry name" value="GNAT"/>
    <property type="match status" value="1"/>
</dbReference>
<keyword evidence="1 4" id="KW-0808">Transferase</keyword>
<dbReference type="InterPro" id="IPR000182">
    <property type="entry name" value="GNAT_dom"/>
</dbReference>
<dbReference type="OrthoDB" id="5522469at2"/>
<dbReference type="GO" id="GO:0016747">
    <property type="term" value="F:acyltransferase activity, transferring groups other than amino-acyl groups"/>
    <property type="evidence" value="ECO:0007669"/>
    <property type="project" value="InterPro"/>
</dbReference>